<dbReference type="InterPro" id="IPR028098">
    <property type="entry name" value="Glyco_trans_4-like_N"/>
</dbReference>
<name>A0A432AV86_CHLPH</name>
<reference evidence="3 4" key="1">
    <citation type="submission" date="2018-12" db="EMBL/GenBank/DDBJ databases">
        <authorList>
            <person name="Lunina O.N."/>
            <person name="Grouzdev D.S."/>
            <person name="Gorlenko V.M."/>
            <person name="Savvichev A.S."/>
        </authorList>
    </citation>
    <scope>NUCLEOTIDE SEQUENCE [LARGE SCALE GENOMIC DNA]</scope>
    <source>
        <strain evidence="3 4">BrKhr-17</strain>
    </source>
</reference>
<evidence type="ECO:0000313" key="3">
    <source>
        <dbReference type="EMBL" id="RTY38374.1"/>
    </source>
</evidence>
<organism evidence="3 4">
    <name type="scientific">Chlorobium phaeovibrioides</name>
    <dbReference type="NCBI Taxonomy" id="1094"/>
    <lineage>
        <taxon>Bacteria</taxon>
        <taxon>Pseudomonadati</taxon>
        <taxon>Chlorobiota</taxon>
        <taxon>Chlorobiia</taxon>
        <taxon>Chlorobiales</taxon>
        <taxon>Chlorobiaceae</taxon>
        <taxon>Chlorobium/Pelodictyon group</taxon>
        <taxon>Chlorobium</taxon>
    </lineage>
</organism>
<comment type="caution">
    <text evidence="3">The sequence shown here is derived from an EMBL/GenBank/DDBJ whole genome shotgun (WGS) entry which is preliminary data.</text>
</comment>
<dbReference type="CDD" id="cd03801">
    <property type="entry name" value="GT4_PimA-like"/>
    <property type="match status" value="1"/>
</dbReference>
<protein>
    <submittedName>
        <fullName evidence="3">Glycosyltransferase</fullName>
    </submittedName>
</protein>
<dbReference type="Proteomes" id="UP000279908">
    <property type="component" value="Unassembled WGS sequence"/>
</dbReference>
<dbReference type="PANTHER" id="PTHR45947:SF3">
    <property type="entry name" value="SULFOQUINOVOSYL TRANSFERASE SQD2"/>
    <property type="match status" value="1"/>
</dbReference>
<proteinExistence type="predicted"/>
<gene>
    <name evidence="3" type="ORF">EKD02_04615</name>
</gene>
<dbReference type="RefSeq" id="WP_126384042.1">
    <property type="nucleotide sequence ID" value="NZ_RXYK01000005.1"/>
</dbReference>
<sequence length="353" mass="40145">MARIAVFSKYFGYNVGGAERSMLALMRALEAEGHEIVAYVNRTPKHYGAGERRFELPGSWVVREFSLPVDWTRFRFVEYLLCRVALQGIMRGMQDVDQLYSYGTLAPGVLRGFPRKRVYLVRDEYGLGWNRNYYKGFRALVQRLYFLVEVPFRMVWMRDLRKVASSSELIANSCFIAAGLEQLAPASSIRIIPPQIDAAQLTDEYERAPLIPPGRRGVVAVGDNILKGGDIVRRVARLMPERRFYLFDRKYTVPVVDGNMTFMPWQSQAGVLYRYADMVMVASRVNEAFPRVVVEAQALGIPVVASHRGGLPEAIADPSMLVEAIEDPEEWVKKIRENINIIGGRVERSERNA</sequence>
<dbReference type="SUPFAM" id="SSF53756">
    <property type="entry name" value="UDP-Glycosyltransferase/glycogen phosphorylase"/>
    <property type="match status" value="1"/>
</dbReference>
<dbReference type="GO" id="GO:0016757">
    <property type="term" value="F:glycosyltransferase activity"/>
    <property type="evidence" value="ECO:0007669"/>
    <property type="project" value="InterPro"/>
</dbReference>
<feature type="domain" description="Glycosyl transferase family 1" evidence="1">
    <location>
        <begin position="259"/>
        <end position="337"/>
    </location>
</feature>
<dbReference type="AlphaFoldDB" id="A0A432AV86"/>
<feature type="domain" description="Glycosyltransferase subfamily 4-like N-terminal" evidence="2">
    <location>
        <begin position="15"/>
        <end position="199"/>
    </location>
</feature>
<dbReference type="Gene3D" id="3.40.50.2000">
    <property type="entry name" value="Glycogen Phosphorylase B"/>
    <property type="match status" value="2"/>
</dbReference>
<evidence type="ECO:0000259" key="2">
    <source>
        <dbReference type="Pfam" id="PF13439"/>
    </source>
</evidence>
<keyword evidence="3" id="KW-0808">Transferase</keyword>
<accession>A0A432AV86</accession>
<dbReference type="PANTHER" id="PTHR45947">
    <property type="entry name" value="SULFOQUINOVOSYL TRANSFERASE SQD2"/>
    <property type="match status" value="1"/>
</dbReference>
<dbReference type="InterPro" id="IPR001296">
    <property type="entry name" value="Glyco_trans_1"/>
</dbReference>
<dbReference type="Pfam" id="PF13439">
    <property type="entry name" value="Glyco_transf_4"/>
    <property type="match status" value="1"/>
</dbReference>
<dbReference type="EMBL" id="RXYK01000005">
    <property type="protein sequence ID" value="RTY38374.1"/>
    <property type="molecule type" value="Genomic_DNA"/>
</dbReference>
<evidence type="ECO:0000313" key="4">
    <source>
        <dbReference type="Proteomes" id="UP000279908"/>
    </source>
</evidence>
<dbReference type="Pfam" id="PF00534">
    <property type="entry name" value="Glycos_transf_1"/>
    <property type="match status" value="1"/>
</dbReference>
<dbReference type="InterPro" id="IPR050194">
    <property type="entry name" value="Glycosyltransferase_grp1"/>
</dbReference>
<evidence type="ECO:0000259" key="1">
    <source>
        <dbReference type="Pfam" id="PF00534"/>
    </source>
</evidence>